<feature type="compositionally biased region" description="Basic and acidic residues" evidence="1">
    <location>
        <begin position="69"/>
        <end position="81"/>
    </location>
</feature>
<dbReference type="EMBL" id="JAMD01000017">
    <property type="protein sequence ID" value="KEJ94156.1"/>
    <property type="molecule type" value="Genomic_DNA"/>
</dbReference>
<name>A0A073IXG2_9RHOB</name>
<dbReference type="GeneID" id="68868298"/>
<dbReference type="AlphaFoldDB" id="A0A073IXG2"/>
<comment type="caution">
    <text evidence="2">The sequence shown here is derived from an EMBL/GenBank/DDBJ whole genome shotgun (WGS) entry which is preliminary data.</text>
</comment>
<gene>
    <name evidence="2" type="ORF">SUH3_07845</name>
</gene>
<protein>
    <submittedName>
        <fullName evidence="2">Uncharacterized protein</fullName>
    </submittedName>
</protein>
<feature type="compositionally biased region" description="Polar residues" evidence="1">
    <location>
        <begin position="84"/>
        <end position="104"/>
    </location>
</feature>
<proteinExistence type="predicted"/>
<accession>A0A073IXG2</accession>
<evidence type="ECO:0000256" key="1">
    <source>
        <dbReference type="SAM" id="MobiDB-lite"/>
    </source>
</evidence>
<evidence type="ECO:0000313" key="2">
    <source>
        <dbReference type="EMBL" id="KEJ94156.1"/>
    </source>
</evidence>
<organism evidence="2 3">
    <name type="scientific">Pseudosulfitobacter pseudonitzschiae</name>
    <dbReference type="NCBI Taxonomy" id="1402135"/>
    <lineage>
        <taxon>Bacteria</taxon>
        <taxon>Pseudomonadati</taxon>
        <taxon>Pseudomonadota</taxon>
        <taxon>Alphaproteobacteria</taxon>
        <taxon>Rhodobacterales</taxon>
        <taxon>Roseobacteraceae</taxon>
        <taxon>Pseudosulfitobacter</taxon>
    </lineage>
</organism>
<keyword evidence="3" id="KW-1185">Reference proteome</keyword>
<feature type="region of interest" description="Disordered" evidence="1">
    <location>
        <begin position="69"/>
        <end position="104"/>
    </location>
</feature>
<dbReference type="Proteomes" id="UP000027746">
    <property type="component" value="Unassembled WGS sequence"/>
</dbReference>
<evidence type="ECO:0000313" key="3">
    <source>
        <dbReference type="Proteomes" id="UP000027746"/>
    </source>
</evidence>
<reference evidence="2 3" key="1">
    <citation type="submission" date="2014-01" db="EMBL/GenBank/DDBJ databases">
        <title>Sulfitobacter sp. H3 (MCCC 1A00686) Genome Sequencing.</title>
        <authorList>
            <person name="Lai Q."/>
            <person name="Hong Z."/>
        </authorList>
    </citation>
    <scope>NUCLEOTIDE SEQUENCE [LARGE SCALE GENOMIC DNA]</scope>
    <source>
        <strain evidence="2 3">H3</strain>
    </source>
</reference>
<dbReference type="RefSeq" id="WP_037930444.1">
    <property type="nucleotide sequence ID" value="NZ_CP054599.1"/>
</dbReference>
<sequence>MNLRNRIEDLERATGGTDSLVFYFRTLIEGKPDSDGSPAPIADDVWAASIIYGDRTSVYITKLDEEASDQFRERVSREAARRTAPTQAETPSSHTDHNNQSVAE</sequence>